<dbReference type="KEGG" id="btha:DR62_401"/>
<protein>
    <submittedName>
        <fullName evidence="2">Glycosyltransferase family 2 protein</fullName>
    </submittedName>
    <submittedName>
        <fullName evidence="1">Putative glycosyltransferase group 2 family protein</fullName>
    </submittedName>
</protein>
<dbReference type="RefSeq" id="WP_009889599.1">
    <property type="nucleotide sequence ID" value="NZ_CM125682.1"/>
</dbReference>
<dbReference type="InterPro" id="IPR029044">
    <property type="entry name" value="Nucleotide-diphossugar_trans"/>
</dbReference>
<dbReference type="OMA" id="AHIRMFA"/>
<dbReference type="Pfam" id="PF13641">
    <property type="entry name" value="Glyco_tranf_2_3"/>
    <property type="match status" value="1"/>
</dbReference>
<reference evidence="1" key="1">
    <citation type="journal article" date="2012" name="BMC Microbiol.">
        <title>Detection of Burkholderia pseudomallei O-antigen serotypes in near-neighbor species.</title>
        <authorList>
            <person name="Stone J.K."/>
            <person name="Mayo M."/>
            <person name="Grasso S.A."/>
            <person name="Ginther J.L."/>
            <person name="Warrington S.D."/>
            <person name="Allender C.J."/>
            <person name="Doyle A."/>
            <person name="Georgia S."/>
            <person name="Kaestli M."/>
            <person name="Broomall S.M."/>
            <person name="Karavis M.A."/>
            <person name="Insalaco J.M."/>
            <person name="Hubbard K.S."/>
            <person name="McNew L.A."/>
            <person name="Gibbons H.S."/>
            <person name="Currie B.J."/>
            <person name="Keim P."/>
            <person name="Tuanyok A."/>
        </authorList>
    </citation>
    <scope>NUCLEOTIDE SEQUENCE</scope>
    <source>
        <strain evidence="1">MSMB59</strain>
        <strain evidence="2">MSMB60</strain>
    </source>
</reference>
<gene>
    <name evidence="1" type="ORF">BtMSMB59_LPS13</name>
    <name evidence="2" type="ORF">BtMSMB60_LPS13</name>
</gene>
<sequence>MPHFEPKLLTVSIVVYKPDVRLLMQTLSSLLVALERLEVSRPGARTVLYLVDNGGAPVSLPLFGEMRSRGIECIFIGGHGNVGYGRGHNYAVQRAASRYHLILNSDVDLDENALVAAIDFFDAHPDVGLVTPHVDDERGHTQYLCRRYPALFDLFVRGFMPAGIRGLFSRRLARYEMRDVVNATDVVWEPEIVSGCFMLFRTDVLKALGGFDSRYFLYFEDYDLSLRTHDVARVAYVPAIMIRHYGGGAARKGMRHVRLFATSAFRFFNRFGWKWL</sequence>
<dbReference type="GeneID" id="45121221"/>
<dbReference type="GO" id="GO:0016740">
    <property type="term" value="F:transferase activity"/>
    <property type="evidence" value="ECO:0007669"/>
    <property type="project" value="UniProtKB-KW"/>
</dbReference>
<dbReference type="PANTHER" id="PTHR43179">
    <property type="entry name" value="RHAMNOSYLTRANSFERASE WBBL"/>
    <property type="match status" value="1"/>
</dbReference>
<dbReference type="EMBL" id="JN581997">
    <property type="protein sequence ID" value="AEO78440.1"/>
    <property type="molecule type" value="Genomic_DNA"/>
</dbReference>
<dbReference type="CDD" id="cd04186">
    <property type="entry name" value="GT_2_like_c"/>
    <property type="match status" value="1"/>
</dbReference>
<dbReference type="PANTHER" id="PTHR43179:SF10">
    <property type="entry name" value="GLYCOSYL TRANSFERASE"/>
    <property type="match status" value="1"/>
</dbReference>
<keyword evidence="1" id="KW-0808">Transferase</keyword>
<name>G3LYM1_BURTH</name>
<dbReference type="EMBL" id="JN581998">
    <property type="protein sequence ID" value="AEO78456.1"/>
    <property type="molecule type" value="Genomic_DNA"/>
</dbReference>
<organism evidence="1">
    <name type="scientific">Burkholderia thailandensis</name>
    <dbReference type="NCBI Taxonomy" id="57975"/>
    <lineage>
        <taxon>Bacteria</taxon>
        <taxon>Pseudomonadati</taxon>
        <taxon>Pseudomonadota</taxon>
        <taxon>Betaproteobacteria</taxon>
        <taxon>Burkholderiales</taxon>
        <taxon>Burkholderiaceae</taxon>
        <taxon>Burkholderia</taxon>
        <taxon>pseudomallei group</taxon>
    </lineage>
</organism>
<evidence type="ECO:0000313" key="2">
    <source>
        <dbReference type="EMBL" id="AEO78456.1"/>
    </source>
</evidence>
<accession>G3LYM1</accession>
<proteinExistence type="predicted"/>
<dbReference type="AlphaFoldDB" id="G3LYM1"/>
<evidence type="ECO:0000313" key="1">
    <source>
        <dbReference type="EMBL" id="AEO78440.1"/>
    </source>
</evidence>
<dbReference type="SUPFAM" id="SSF53448">
    <property type="entry name" value="Nucleotide-diphospho-sugar transferases"/>
    <property type="match status" value="1"/>
</dbReference>
<dbReference type="Gene3D" id="3.90.550.10">
    <property type="entry name" value="Spore Coat Polysaccharide Biosynthesis Protein SpsA, Chain A"/>
    <property type="match status" value="1"/>
</dbReference>